<reference evidence="4 5" key="1">
    <citation type="submission" date="2019-06" db="EMBL/GenBank/DDBJ databases">
        <title>Sorghum-associated microbial communities from plants grown in Nebraska, USA.</title>
        <authorList>
            <person name="Schachtman D."/>
        </authorList>
    </citation>
    <scope>NUCLEOTIDE SEQUENCE [LARGE SCALE GENOMIC DNA]</scope>
    <source>
        <strain evidence="4 5">1209</strain>
    </source>
</reference>
<dbReference type="InterPro" id="IPR011006">
    <property type="entry name" value="CheY-like_superfamily"/>
</dbReference>
<evidence type="ECO:0000256" key="1">
    <source>
        <dbReference type="ARBA" id="ARBA00022553"/>
    </source>
</evidence>
<proteinExistence type="predicted"/>
<evidence type="ECO:0000313" key="4">
    <source>
        <dbReference type="EMBL" id="TWF41458.1"/>
    </source>
</evidence>
<dbReference type="GO" id="GO:0000160">
    <property type="term" value="P:phosphorelay signal transduction system"/>
    <property type="evidence" value="ECO:0007669"/>
    <property type="project" value="InterPro"/>
</dbReference>
<feature type="modified residue" description="4-aspartylphosphate" evidence="2">
    <location>
        <position position="67"/>
    </location>
</feature>
<evidence type="ECO:0000259" key="3">
    <source>
        <dbReference type="PROSITE" id="PS50110"/>
    </source>
</evidence>
<dbReference type="SUPFAM" id="SSF52172">
    <property type="entry name" value="CheY-like"/>
    <property type="match status" value="1"/>
</dbReference>
<dbReference type="AlphaFoldDB" id="A0A561PTR4"/>
<keyword evidence="5" id="KW-1185">Reference proteome</keyword>
<dbReference type="PANTHER" id="PTHR44591">
    <property type="entry name" value="STRESS RESPONSE REGULATOR PROTEIN 1"/>
    <property type="match status" value="1"/>
</dbReference>
<dbReference type="PROSITE" id="PS50110">
    <property type="entry name" value="RESPONSE_REGULATORY"/>
    <property type="match status" value="1"/>
</dbReference>
<keyword evidence="1 2" id="KW-0597">Phosphoprotein</keyword>
<dbReference type="CDD" id="cd00156">
    <property type="entry name" value="REC"/>
    <property type="match status" value="1"/>
</dbReference>
<dbReference type="SMART" id="SM00448">
    <property type="entry name" value="REC"/>
    <property type="match status" value="1"/>
</dbReference>
<comment type="caution">
    <text evidence="4">The sequence shown here is derived from an EMBL/GenBank/DDBJ whole genome shotgun (WGS) entry which is preliminary data.</text>
</comment>
<dbReference type="PANTHER" id="PTHR44591:SF3">
    <property type="entry name" value="RESPONSE REGULATORY DOMAIN-CONTAINING PROTEIN"/>
    <property type="match status" value="1"/>
</dbReference>
<sequence length="136" mass="15390">MFIHIVYGTNAATMSKILLIEDDEIMPKIVARILPSSEYELDHVSNGKEAFEKLESTQYGYDLIITDIMMPYANGFEILSKVKSQPRPIPVIIVSNAGNEDMVMEGFKLGADDFLKKPIIPAELMIRVKRLLMKNK</sequence>
<evidence type="ECO:0000313" key="5">
    <source>
        <dbReference type="Proteomes" id="UP000320811"/>
    </source>
</evidence>
<dbReference type="InterPro" id="IPR001789">
    <property type="entry name" value="Sig_transdc_resp-reg_receiver"/>
</dbReference>
<dbReference type="Gene3D" id="3.40.50.2300">
    <property type="match status" value="1"/>
</dbReference>
<gene>
    <name evidence="4" type="ORF">FHW36_103262</name>
</gene>
<dbReference type="EMBL" id="VIWO01000003">
    <property type="protein sequence ID" value="TWF41458.1"/>
    <property type="molecule type" value="Genomic_DNA"/>
</dbReference>
<feature type="domain" description="Response regulatory" evidence="3">
    <location>
        <begin position="16"/>
        <end position="132"/>
    </location>
</feature>
<protein>
    <submittedName>
        <fullName evidence="4">Response regulator receiver domain-containing protein</fullName>
    </submittedName>
</protein>
<organism evidence="4 5">
    <name type="scientific">Chitinophaga polysaccharea</name>
    <dbReference type="NCBI Taxonomy" id="1293035"/>
    <lineage>
        <taxon>Bacteria</taxon>
        <taxon>Pseudomonadati</taxon>
        <taxon>Bacteroidota</taxon>
        <taxon>Chitinophagia</taxon>
        <taxon>Chitinophagales</taxon>
        <taxon>Chitinophagaceae</taxon>
        <taxon>Chitinophaga</taxon>
    </lineage>
</organism>
<dbReference type="Proteomes" id="UP000320811">
    <property type="component" value="Unassembled WGS sequence"/>
</dbReference>
<name>A0A561PTR4_9BACT</name>
<dbReference type="Pfam" id="PF00072">
    <property type="entry name" value="Response_reg"/>
    <property type="match status" value="1"/>
</dbReference>
<evidence type="ECO:0000256" key="2">
    <source>
        <dbReference type="PROSITE-ProRule" id="PRU00169"/>
    </source>
</evidence>
<dbReference type="InterPro" id="IPR050595">
    <property type="entry name" value="Bact_response_regulator"/>
</dbReference>
<accession>A0A561PTR4</accession>